<accession>A0A1L7WYR9</accession>
<gene>
    <name evidence="2" type="ORF">PAC_07804</name>
</gene>
<feature type="region of interest" description="Disordered" evidence="1">
    <location>
        <begin position="69"/>
        <end position="158"/>
    </location>
</feature>
<proteinExistence type="predicted"/>
<organism evidence="2 3">
    <name type="scientific">Phialocephala subalpina</name>
    <dbReference type="NCBI Taxonomy" id="576137"/>
    <lineage>
        <taxon>Eukaryota</taxon>
        <taxon>Fungi</taxon>
        <taxon>Dikarya</taxon>
        <taxon>Ascomycota</taxon>
        <taxon>Pezizomycotina</taxon>
        <taxon>Leotiomycetes</taxon>
        <taxon>Helotiales</taxon>
        <taxon>Mollisiaceae</taxon>
        <taxon>Phialocephala</taxon>
        <taxon>Phialocephala fortinii species complex</taxon>
    </lineage>
</organism>
<evidence type="ECO:0000313" key="2">
    <source>
        <dbReference type="EMBL" id="CZR57914.1"/>
    </source>
</evidence>
<dbReference type="Proteomes" id="UP000184330">
    <property type="component" value="Unassembled WGS sequence"/>
</dbReference>
<feature type="compositionally biased region" description="Basic and acidic residues" evidence="1">
    <location>
        <begin position="73"/>
        <end position="91"/>
    </location>
</feature>
<reference evidence="2 3" key="1">
    <citation type="submission" date="2016-03" db="EMBL/GenBank/DDBJ databases">
        <authorList>
            <person name="Ploux O."/>
        </authorList>
    </citation>
    <scope>NUCLEOTIDE SEQUENCE [LARGE SCALE GENOMIC DNA]</scope>
    <source>
        <strain evidence="2 3">UAMH 11012</strain>
    </source>
</reference>
<sequence length="182" mass="21118">MLKELPPSPLALLQPSHPDHRAARKEIEKKHPHFNTKDLAMKAGILALLAGIACYPRIKAEAEILGGKGKKKLKEEGRKGRKRWDEVKDNVGEEVYGQRRSGSVERDWVYGHGHRRSGSAERRPRTRPALGPRLRSRSEGWDGRSDRGSDRSGRREWKWERDDRRHGGYEVYRDRRGGHRRY</sequence>
<keyword evidence="3" id="KW-1185">Reference proteome</keyword>
<feature type="compositionally biased region" description="Basic and acidic residues" evidence="1">
    <location>
        <begin position="136"/>
        <end position="158"/>
    </location>
</feature>
<feature type="region of interest" description="Disordered" evidence="1">
    <location>
        <begin position="1"/>
        <end position="23"/>
    </location>
</feature>
<name>A0A1L7WYR9_9HELO</name>
<dbReference type="AlphaFoldDB" id="A0A1L7WYR9"/>
<protein>
    <submittedName>
        <fullName evidence="2">Uncharacterized protein</fullName>
    </submittedName>
</protein>
<evidence type="ECO:0000256" key="1">
    <source>
        <dbReference type="SAM" id="MobiDB-lite"/>
    </source>
</evidence>
<evidence type="ECO:0000313" key="3">
    <source>
        <dbReference type="Proteomes" id="UP000184330"/>
    </source>
</evidence>
<dbReference type="EMBL" id="FJOG01000011">
    <property type="protein sequence ID" value="CZR57914.1"/>
    <property type="molecule type" value="Genomic_DNA"/>
</dbReference>
<dbReference type="OrthoDB" id="10600534at2759"/>